<proteinExistence type="predicted"/>
<protein>
    <recommendedName>
        <fullName evidence="3">Virion structural protein</fullName>
    </recommendedName>
</protein>
<evidence type="ECO:0000313" key="1">
    <source>
        <dbReference type="EMBL" id="QPX48174.1"/>
    </source>
</evidence>
<dbReference type="GeneID" id="77946379"/>
<accession>A0A879R1W0</accession>
<dbReference type="Proteomes" id="UP000664915">
    <property type="component" value="Segment"/>
</dbReference>
<sequence>MAQWNKNEQDYLNQERTLFEVNGVATRDGHIVDEYNPFPVTINTDAFGRTRVSNPLTLFDSSHRYRDNNLWESLVVGTGSTVGFVTAQGLVSLGIGTTAGCSITRETTKVFSYQPGKSLLILNTFVMNAPKENLRQRAGYFGADNGIYFEVAGIGSTSVSFVERSLSTGTETKVPQSQWNGDKLDGTGHSGLTLDTSKAQILWTDVEWLGLGTVRVGFVINGKFIHCHSFHHANIIESTYMTTASLPLRLEISNTGITTSSSIFKQVCSTVISEGGYELRGLQQAVQTPITTPVDLPVAGTYYPIISLRLKTSPNRLDAIAILTALSIMGSGNGPKYNWQMRASATTSGGTWVDAGTDSAVEYKLDGGTVTGGRILASGFLTSANQTTPTVDILKEALFKFQLERNSFTGTPYELTLVCASDTAGADVFASMDWEEISR</sequence>
<dbReference type="RefSeq" id="YP_010670184.1">
    <property type="nucleotide sequence ID" value="NC_070963.1"/>
</dbReference>
<name>A0A879R1W0_9CAUD</name>
<evidence type="ECO:0000313" key="2">
    <source>
        <dbReference type="Proteomes" id="UP000664915"/>
    </source>
</evidence>
<dbReference type="EMBL" id="MW015081">
    <property type="protein sequence ID" value="QPX48174.1"/>
    <property type="molecule type" value="Genomic_DNA"/>
</dbReference>
<organism evidence="1 2">
    <name type="scientific">Synechococcus phage S-SRM01</name>
    <dbReference type="NCBI Taxonomy" id="2781608"/>
    <lineage>
        <taxon>Viruses</taxon>
        <taxon>Duplodnaviria</taxon>
        <taxon>Heunggongvirae</taxon>
        <taxon>Uroviricota</taxon>
        <taxon>Caudoviricetes</taxon>
        <taxon>Pantevenvirales</taxon>
        <taxon>Kyanoviridae</taxon>
        <taxon>Serangoonvirus</taxon>
        <taxon>Serangoonvirus essarone</taxon>
    </lineage>
</organism>
<keyword evidence="2" id="KW-1185">Reference proteome</keyword>
<dbReference type="KEGG" id="vg:77946379"/>
<reference evidence="1" key="1">
    <citation type="submission" date="2020-09" db="EMBL/GenBank/DDBJ databases">
        <authorList>
            <person name="Zhang D."/>
            <person name="Hatherill J.R."/>
            <person name="Ramirez J.F."/>
            <person name="Edinger B."/>
            <person name="Balarin R."/>
            <person name="Sullivan A."/>
            <person name="Humpal K.M."/>
            <person name="Guseva A."/>
            <person name="Butela K.A."/>
            <person name="Garlena R.A."/>
            <person name="Russell D.A."/>
            <person name="Pope W.H."/>
            <person name="Jacobs-Sera D."/>
            <person name="Hatfull G.F."/>
        </authorList>
    </citation>
    <scope>NUCLEOTIDE SEQUENCE</scope>
</reference>
<evidence type="ECO:0008006" key="3">
    <source>
        <dbReference type="Google" id="ProtNLM"/>
    </source>
</evidence>